<proteinExistence type="predicted"/>
<dbReference type="GO" id="GO:0004749">
    <property type="term" value="F:ribose phosphate diphosphokinase activity"/>
    <property type="evidence" value="ECO:0007669"/>
    <property type="project" value="UniProtKB-EC"/>
</dbReference>
<dbReference type="GO" id="GO:0016301">
    <property type="term" value="F:kinase activity"/>
    <property type="evidence" value="ECO:0007669"/>
    <property type="project" value="UniProtKB-KW"/>
</dbReference>
<dbReference type="SMART" id="SM01400">
    <property type="entry name" value="Pribosyltran_N"/>
    <property type="match status" value="1"/>
</dbReference>
<organism evidence="2 3">
    <name type="scientific">Limosilactobacillus fermentum</name>
    <name type="common">Lactobacillus fermentum</name>
    <dbReference type="NCBI Taxonomy" id="1613"/>
    <lineage>
        <taxon>Bacteria</taxon>
        <taxon>Bacillati</taxon>
        <taxon>Bacillota</taxon>
        <taxon>Bacilli</taxon>
        <taxon>Lactobacillales</taxon>
        <taxon>Lactobacillaceae</taxon>
        <taxon>Limosilactobacillus</taxon>
    </lineage>
</organism>
<dbReference type="InterPro" id="IPR029057">
    <property type="entry name" value="PRTase-like"/>
</dbReference>
<dbReference type="InterPro" id="IPR029099">
    <property type="entry name" value="Pribosyltran_N"/>
</dbReference>
<dbReference type="Pfam" id="PF13793">
    <property type="entry name" value="Pribosyltran_N"/>
    <property type="match status" value="1"/>
</dbReference>
<reference evidence="2 3" key="1">
    <citation type="submission" date="2016-09" db="EMBL/GenBank/DDBJ databases">
        <title>Genome Sequence of the Lactobacillus fermentum strain NCC2970 (CNCM I-5068).</title>
        <authorList>
            <person name="Barretto C."/>
            <person name="Ngom-Bru C."/>
            <person name="Genevaz A."/>
            <person name="Fournier C."/>
            <person name="Moine D."/>
            <person name="Kassam M."/>
            <person name="Iltis A."/>
            <person name="Sagory-Zalkind P."/>
            <person name="Faucherand G."/>
            <person name="Descombes P."/>
            <person name="Duboux S."/>
        </authorList>
    </citation>
    <scope>NUCLEOTIDE SEQUENCE [LARGE SCALE GENOMIC DNA]</scope>
    <source>
        <strain evidence="2 3">NCC2970</strain>
    </source>
</reference>
<evidence type="ECO:0000313" key="3">
    <source>
        <dbReference type="Proteomes" id="UP000094714"/>
    </source>
</evidence>
<name>A0A1D7ZYJ2_LIMFE</name>
<keyword evidence="2" id="KW-0808">Transferase</keyword>
<protein>
    <submittedName>
        <fullName evidence="2">Ribose-phosphate diphosphokinase</fullName>
        <ecNumber evidence="2">2.7.6.1</ecNumber>
    </submittedName>
</protein>
<dbReference type="PATRIC" id="fig|1613.112.peg.1526"/>
<evidence type="ECO:0000259" key="1">
    <source>
        <dbReference type="Pfam" id="PF13793"/>
    </source>
</evidence>
<dbReference type="Proteomes" id="UP000094714">
    <property type="component" value="Chromosome"/>
</dbReference>
<dbReference type="Gene3D" id="3.40.50.2020">
    <property type="match status" value="1"/>
</dbReference>
<dbReference type="SUPFAM" id="SSF53271">
    <property type="entry name" value="PRTase-like"/>
    <property type="match status" value="1"/>
</dbReference>
<dbReference type="AlphaFoldDB" id="A0A1D7ZYJ2"/>
<evidence type="ECO:0000313" key="2">
    <source>
        <dbReference type="EMBL" id="AOR74910.1"/>
    </source>
</evidence>
<gene>
    <name evidence="2" type="ORF">LACFE_CDS1460</name>
</gene>
<dbReference type="EMBL" id="CP017151">
    <property type="protein sequence ID" value="AOR74910.1"/>
    <property type="molecule type" value="Genomic_DNA"/>
</dbReference>
<accession>A0A1D7ZYJ2</accession>
<sequence>MSKIENAENVSLFALNANQPLAQAVADQVGIPLSKCTISHFADGEISVTIDESVRGREV</sequence>
<keyword evidence="2" id="KW-0418">Kinase</keyword>
<dbReference type="EC" id="2.7.6.1" evidence="2"/>
<feature type="domain" description="Ribose-phosphate pyrophosphokinase N-terminal" evidence="1">
    <location>
        <begin position="11"/>
        <end position="59"/>
    </location>
</feature>